<reference evidence="1" key="3">
    <citation type="submission" date="2025-09" db="UniProtKB">
        <authorList>
            <consortium name="Ensembl"/>
        </authorList>
    </citation>
    <scope>IDENTIFICATION</scope>
</reference>
<reference evidence="1" key="2">
    <citation type="submission" date="2025-08" db="UniProtKB">
        <authorList>
            <consortium name="Ensembl"/>
        </authorList>
    </citation>
    <scope>IDENTIFICATION</scope>
</reference>
<keyword evidence="2" id="KW-1185">Reference proteome</keyword>
<proteinExistence type="predicted"/>
<dbReference type="AlphaFoldDB" id="A0A8C3U8B5"/>
<name>A0A8C3U8B5_CATUS</name>
<dbReference type="Proteomes" id="UP000694563">
    <property type="component" value="Chromosome 24"/>
</dbReference>
<evidence type="ECO:0000313" key="2">
    <source>
        <dbReference type="Proteomes" id="UP000694563"/>
    </source>
</evidence>
<evidence type="ECO:0000313" key="1">
    <source>
        <dbReference type="Ensembl" id="ENSCUSP00005008279.1"/>
    </source>
</evidence>
<organism evidence="1 2">
    <name type="scientific">Catharus ustulatus</name>
    <name type="common">Russet-backed thrush</name>
    <name type="synonym">Hylocichla ustulatus</name>
    <dbReference type="NCBI Taxonomy" id="91951"/>
    <lineage>
        <taxon>Eukaryota</taxon>
        <taxon>Metazoa</taxon>
        <taxon>Chordata</taxon>
        <taxon>Craniata</taxon>
        <taxon>Vertebrata</taxon>
        <taxon>Euteleostomi</taxon>
        <taxon>Archelosauria</taxon>
        <taxon>Archosauria</taxon>
        <taxon>Dinosauria</taxon>
        <taxon>Saurischia</taxon>
        <taxon>Theropoda</taxon>
        <taxon>Coelurosauria</taxon>
        <taxon>Aves</taxon>
        <taxon>Neognathae</taxon>
        <taxon>Neoaves</taxon>
        <taxon>Telluraves</taxon>
        <taxon>Australaves</taxon>
        <taxon>Passeriformes</taxon>
        <taxon>Turdidae</taxon>
        <taxon>Catharus</taxon>
    </lineage>
</organism>
<accession>A0A8C3U8B5</accession>
<sequence length="189" mass="19728">VLHPVPAAAEGAPLSLPLPLDVPSLLSHPSFLITTGSSTGYSMVPSPPSYHKLLVPQHPISATHRGDPTPSTSASHPSPLATFHTRIAPLGQSGPAPAASSSSTPPSCHSGVGLVLFGAGLVSKALLQSLLEETGCCLLYVVENRLEELQRAFGTEIPAGTKVLQHWLFQSNGVLGFFNCNQKELLSIV</sequence>
<dbReference type="Ensembl" id="ENSCUST00005008628.1">
    <property type="protein sequence ID" value="ENSCUSP00005008279.1"/>
    <property type="gene ID" value="ENSCUSG00005005156.1"/>
</dbReference>
<reference evidence="1" key="1">
    <citation type="submission" date="2020-10" db="EMBL/GenBank/DDBJ databases">
        <title>Catharus ustulatus (Swainson's thrush) genome, bCatUst1, primary haplotype v2.</title>
        <authorList>
            <person name="Delmore K."/>
            <person name="Vafadar M."/>
            <person name="Formenti G."/>
            <person name="Chow W."/>
            <person name="Pelan S."/>
            <person name="Howe K."/>
            <person name="Rhie A."/>
            <person name="Mountcastle J."/>
            <person name="Haase B."/>
            <person name="Fedrigo O."/>
            <person name="Jarvis E.D."/>
        </authorList>
    </citation>
    <scope>NUCLEOTIDE SEQUENCE [LARGE SCALE GENOMIC DNA]</scope>
</reference>
<protein>
    <submittedName>
        <fullName evidence="1">Uncharacterized protein</fullName>
    </submittedName>
</protein>